<dbReference type="AlphaFoldDB" id="T1HRK9"/>
<dbReference type="InParanoid" id="T1HRK9"/>
<name>T1HRK9_RHOPR</name>
<accession>T1HRK9</accession>
<dbReference type="VEuPathDB" id="VectorBase:RPRC006679"/>
<organism evidence="1 2">
    <name type="scientific">Rhodnius prolixus</name>
    <name type="common">Triatomid bug</name>
    <dbReference type="NCBI Taxonomy" id="13249"/>
    <lineage>
        <taxon>Eukaryota</taxon>
        <taxon>Metazoa</taxon>
        <taxon>Ecdysozoa</taxon>
        <taxon>Arthropoda</taxon>
        <taxon>Hexapoda</taxon>
        <taxon>Insecta</taxon>
        <taxon>Pterygota</taxon>
        <taxon>Neoptera</taxon>
        <taxon>Paraneoptera</taxon>
        <taxon>Hemiptera</taxon>
        <taxon>Heteroptera</taxon>
        <taxon>Panheteroptera</taxon>
        <taxon>Cimicomorpha</taxon>
        <taxon>Reduviidae</taxon>
        <taxon>Triatominae</taxon>
        <taxon>Rhodnius</taxon>
    </lineage>
</organism>
<dbReference type="HOGENOM" id="CLU_1742797_0_0_1"/>
<proteinExistence type="predicted"/>
<dbReference type="Proteomes" id="UP000015103">
    <property type="component" value="Unassembled WGS sequence"/>
</dbReference>
<evidence type="ECO:0000313" key="2">
    <source>
        <dbReference type="Proteomes" id="UP000015103"/>
    </source>
</evidence>
<keyword evidence="2" id="KW-1185">Reference proteome</keyword>
<sequence>MEEQSGAPKNYLGGRQYDTLAKKRADLHDVQEIADVGVEIMRRDVLDTKAYNYRAMIQAFDSHIFSRDIDFLILLLVSNIELNSGRTVRKVFATGSVIEVSPYVECLMTVQEVPIQQSTGIPTRKLLPEYHHHEKWKQRKELEHDAENGL</sequence>
<dbReference type="EMBL" id="ACPB03004095">
    <property type="status" value="NOT_ANNOTATED_CDS"/>
    <property type="molecule type" value="Genomic_DNA"/>
</dbReference>
<protein>
    <submittedName>
        <fullName evidence="1">Uncharacterized protein</fullName>
    </submittedName>
</protein>
<dbReference type="EnsemblMetazoa" id="RPRC006679-RA">
    <property type="protein sequence ID" value="RPRC006679-PA"/>
    <property type="gene ID" value="RPRC006679"/>
</dbReference>
<reference evidence="1" key="1">
    <citation type="submission" date="2015-05" db="UniProtKB">
        <authorList>
            <consortium name="EnsemblMetazoa"/>
        </authorList>
    </citation>
    <scope>IDENTIFICATION</scope>
</reference>
<evidence type="ECO:0000313" key="1">
    <source>
        <dbReference type="EnsemblMetazoa" id="RPRC006679-PA"/>
    </source>
</evidence>